<reference evidence="1 2" key="1">
    <citation type="submission" date="2021-07" db="EMBL/GenBank/DDBJ databases">
        <title>Clostridium weizhouense sp. nov., an anaerobic bacterium isolated from activated sludge of Petroleum wastewater.</title>
        <authorList>
            <person name="Li Q."/>
        </authorList>
    </citation>
    <scope>NUCLEOTIDE SEQUENCE [LARGE SCALE GENOMIC DNA]</scope>
    <source>
        <strain evidence="1 2">YB-6</strain>
    </source>
</reference>
<keyword evidence="2" id="KW-1185">Reference proteome</keyword>
<organism evidence="1 2">
    <name type="scientific">Clostridium weizhouense</name>
    <dbReference type="NCBI Taxonomy" id="2859781"/>
    <lineage>
        <taxon>Bacteria</taxon>
        <taxon>Bacillati</taxon>
        <taxon>Bacillota</taxon>
        <taxon>Clostridia</taxon>
        <taxon>Eubacteriales</taxon>
        <taxon>Clostridiaceae</taxon>
        <taxon>Clostridium</taxon>
    </lineage>
</organism>
<dbReference type="EMBL" id="JAHXPT010000010">
    <property type="protein sequence ID" value="MBW6410972.1"/>
    <property type="molecule type" value="Genomic_DNA"/>
</dbReference>
<name>A0ABS7AQL6_9CLOT</name>
<protein>
    <submittedName>
        <fullName evidence="1">Uncharacterized protein</fullName>
    </submittedName>
</protein>
<dbReference type="RefSeq" id="WP_219780438.1">
    <property type="nucleotide sequence ID" value="NZ_JAHXPT010000010.1"/>
</dbReference>
<accession>A0ABS7AQL6</accession>
<gene>
    <name evidence="1" type="ORF">KYD98_12780</name>
</gene>
<proteinExistence type="predicted"/>
<dbReference type="Proteomes" id="UP001519921">
    <property type="component" value="Unassembled WGS sequence"/>
</dbReference>
<evidence type="ECO:0000313" key="1">
    <source>
        <dbReference type="EMBL" id="MBW6410972.1"/>
    </source>
</evidence>
<sequence>MNKEDRIIELLERILEEVSSIQTNTSWNDNHLNDIKSGVENIEKQLKKEN</sequence>
<evidence type="ECO:0000313" key="2">
    <source>
        <dbReference type="Proteomes" id="UP001519921"/>
    </source>
</evidence>
<comment type="caution">
    <text evidence="1">The sequence shown here is derived from an EMBL/GenBank/DDBJ whole genome shotgun (WGS) entry which is preliminary data.</text>
</comment>